<dbReference type="NCBIfam" id="NF032898">
    <property type="entry name" value="APH_3p_II"/>
    <property type="match status" value="1"/>
</dbReference>
<evidence type="ECO:0000256" key="5">
    <source>
        <dbReference type="ARBA" id="ARBA00022741"/>
    </source>
</evidence>
<evidence type="ECO:0000256" key="8">
    <source>
        <dbReference type="ARBA" id="ARBA00023251"/>
    </source>
</evidence>
<evidence type="ECO:0000313" key="13">
    <source>
        <dbReference type="Proteomes" id="UP001228019"/>
    </source>
</evidence>
<keyword evidence="4 10" id="KW-0808">Transferase</keyword>
<protein>
    <recommendedName>
        <fullName evidence="3">Aminoglycoside 3'-phosphotransferase</fullName>
        <ecNumber evidence="2">2.7.1.95</ecNumber>
    </recommendedName>
</protein>
<dbReference type="PIRSF" id="PIRSF000706">
    <property type="entry name" value="Kanamycin_kin"/>
    <property type="match status" value="1"/>
</dbReference>
<gene>
    <name evidence="12" type="ORF">Q6A48_09215</name>
</gene>
<keyword evidence="6 10" id="KW-0418">Kinase</keyword>
<dbReference type="InterPro" id="IPR002575">
    <property type="entry name" value="Aminoglycoside_PTrfase"/>
</dbReference>
<dbReference type="InterPro" id="IPR011009">
    <property type="entry name" value="Kinase-like_dom_sf"/>
</dbReference>
<comment type="similarity">
    <text evidence="1 10">Belongs to the aminoglycoside phosphotransferase family.</text>
</comment>
<keyword evidence="8 10" id="KW-0046">Antibiotic resistance</keyword>
<keyword evidence="7 10" id="KW-0067">ATP-binding</keyword>
<evidence type="ECO:0000256" key="1">
    <source>
        <dbReference type="ARBA" id="ARBA00006219"/>
    </source>
</evidence>
<dbReference type="InterPro" id="IPR051678">
    <property type="entry name" value="AGP_Transferase"/>
</dbReference>
<dbReference type="SUPFAM" id="SSF56112">
    <property type="entry name" value="Protein kinase-like (PK-like)"/>
    <property type="match status" value="1"/>
</dbReference>
<evidence type="ECO:0000256" key="2">
    <source>
        <dbReference type="ARBA" id="ARBA00012193"/>
    </source>
</evidence>
<proteinExistence type="inferred from homology"/>
<evidence type="ECO:0000256" key="9">
    <source>
        <dbReference type="ARBA" id="ARBA00048925"/>
    </source>
</evidence>
<accession>A0ABT9BX48</accession>
<dbReference type="Gene3D" id="3.90.1200.10">
    <property type="match status" value="1"/>
</dbReference>
<dbReference type="EC" id="2.7.1.95" evidence="2"/>
<sequence length="267" mass="29617">MNSKDEQPALLPNLPDAWRARFKHYRIHQITTGCSDAAVFRLEATGAPTLFIKTEPAGPLGELRDEATKLRWLATTGIPCARVMEEIRGLHRDWLLLSAVPGTDLLSAPVDAAAKVSLMADALRQLHRLDPAGCPFDHSPSRRLATARARMEAGLVDPEDFDDEHQGLTPAALLERLASGLPAGHDRVVTHGDACLPNFIVEQGRFCGFIDCGRLGVADRYQDLALATRDIAEELGADWVVPFLRQYGISEVDQDRIYFYRLLDEFF</sequence>
<evidence type="ECO:0000256" key="7">
    <source>
        <dbReference type="ARBA" id="ARBA00022840"/>
    </source>
</evidence>
<evidence type="ECO:0000313" key="12">
    <source>
        <dbReference type="EMBL" id="MDO7897077.1"/>
    </source>
</evidence>
<keyword evidence="13" id="KW-1185">Reference proteome</keyword>
<dbReference type="PANTHER" id="PTHR21310">
    <property type="entry name" value="AMINOGLYCOSIDE PHOSPHOTRANSFERASE-RELATED-RELATED"/>
    <property type="match status" value="1"/>
</dbReference>
<dbReference type="InterPro" id="IPR024165">
    <property type="entry name" value="Kan/Strep_kinase"/>
</dbReference>
<name>A0ABT9BX48_9PSED</name>
<dbReference type="NCBIfam" id="NF033068">
    <property type="entry name" value="APH_3p"/>
    <property type="match status" value="1"/>
</dbReference>
<comment type="catalytic activity">
    <reaction evidence="9">
        <text>kanamycin A + ATP = kanamycin 3'-phosphate + ADP + H(+)</text>
        <dbReference type="Rhea" id="RHEA:24256"/>
        <dbReference type="ChEBI" id="CHEBI:15378"/>
        <dbReference type="ChEBI" id="CHEBI:30616"/>
        <dbReference type="ChEBI" id="CHEBI:57909"/>
        <dbReference type="ChEBI" id="CHEBI:58214"/>
        <dbReference type="ChEBI" id="CHEBI:456216"/>
        <dbReference type="EC" id="2.7.1.95"/>
    </reaction>
</comment>
<dbReference type="PANTHER" id="PTHR21310:SF41">
    <property type="entry name" value="3'-PHOSPHOTRANSFERASE, PUTATIVE-RELATED"/>
    <property type="match status" value="1"/>
</dbReference>
<evidence type="ECO:0000259" key="11">
    <source>
        <dbReference type="Pfam" id="PF01636"/>
    </source>
</evidence>
<dbReference type="RefSeq" id="WP_304553734.1">
    <property type="nucleotide sequence ID" value="NZ_JAUQOP010000009.1"/>
</dbReference>
<dbReference type="Gene3D" id="3.30.200.20">
    <property type="entry name" value="Phosphorylase Kinase, domain 1"/>
    <property type="match status" value="1"/>
</dbReference>
<dbReference type="Pfam" id="PF01636">
    <property type="entry name" value="APH"/>
    <property type="match status" value="1"/>
</dbReference>
<reference evidence="12 13" key="1">
    <citation type="submission" date="2023-07" db="EMBL/GenBank/DDBJ databases">
        <title>Identification of four novel Pseudomonas species associated with bacterial leaf spot of cucurbits.</title>
        <authorList>
            <person name="Fullem K.R."/>
        </authorList>
    </citation>
    <scope>NUCLEOTIDE SEQUENCE [LARGE SCALE GENOMIC DNA]</scope>
    <source>
        <strain evidence="12 13">K18</strain>
    </source>
</reference>
<evidence type="ECO:0000256" key="6">
    <source>
        <dbReference type="ARBA" id="ARBA00022777"/>
    </source>
</evidence>
<feature type="domain" description="Aminoglycoside phosphotransferase" evidence="11">
    <location>
        <begin position="28"/>
        <end position="256"/>
    </location>
</feature>
<evidence type="ECO:0000256" key="4">
    <source>
        <dbReference type="ARBA" id="ARBA00022679"/>
    </source>
</evidence>
<keyword evidence="5 10" id="KW-0547">Nucleotide-binding</keyword>
<comment type="caution">
    <text evidence="12">The sequence shown here is derived from an EMBL/GenBank/DDBJ whole genome shotgun (WGS) entry which is preliminary data.</text>
</comment>
<organism evidence="12 13">
    <name type="scientific">Pseudomonas citrulli</name>
    <dbReference type="NCBI Taxonomy" id="3064347"/>
    <lineage>
        <taxon>Bacteria</taxon>
        <taxon>Pseudomonadati</taxon>
        <taxon>Pseudomonadota</taxon>
        <taxon>Gammaproteobacteria</taxon>
        <taxon>Pseudomonadales</taxon>
        <taxon>Pseudomonadaceae</taxon>
        <taxon>Pseudomonas</taxon>
    </lineage>
</organism>
<evidence type="ECO:0000256" key="10">
    <source>
        <dbReference type="PIRNR" id="PIRNR000706"/>
    </source>
</evidence>
<dbReference type="Proteomes" id="UP001228019">
    <property type="component" value="Unassembled WGS sequence"/>
</dbReference>
<dbReference type="CDD" id="cd05150">
    <property type="entry name" value="APH"/>
    <property type="match status" value="1"/>
</dbReference>
<evidence type="ECO:0000256" key="3">
    <source>
        <dbReference type="ARBA" id="ARBA00017903"/>
    </source>
</evidence>
<dbReference type="EMBL" id="JAUQOP010000009">
    <property type="protein sequence ID" value="MDO7897077.1"/>
    <property type="molecule type" value="Genomic_DNA"/>
</dbReference>